<dbReference type="InterPro" id="IPR001853">
    <property type="entry name" value="DSBA-like_thioredoxin_dom"/>
</dbReference>
<feature type="signal peptide" evidence="5">
    <location>
        <begin position="1"/>
        <end position="23"/>
    </location>
</feature>
<dbReference type="Pfam" id="PF01323">
    <property type="entry name" value="DSBA"/>
    <property type="match status" value="1"/>
</dbReference>
<evidence type="ECO:0000313" key="8">
    <source>
        <dbReference type="Proteomes" id="UP000734343"/>
    </source>
</evidence>
<comment type="caution">
    <text evidence="7">The sequence shown here is derived from an EMBL/GenBank/DDBJ whole genome shotgun (WGS) entry which is preliminary data.</text>
</comment>
<keyword evidence="3" id="KW-0676">Redox-active center</keyword>
<dbReference type="InterPro" id="IPR050824">
    <property type="entry name" value="Thiol_disulfide_DsbA"/>
</dbReference>
<sequence>MLYQTHIKSALVFLTMLSPFTHASEFKSGQEYQVMSHNVSWMPDTVEFFSFYCRPCYLFNYEYHIGKTVSQNMPENTHFVKYHVSSMGSLGNELTEAWAVAMVLGIEDKIEKPLFDGIQKNHSVTNAKDIEYIFNMAGVSTESYENVKNTLPVKSLIYKQNEAAKELRVNSTPSVYVSGKYFINNGGVGISVGNSVENYTARFSSLVNYLLITKP</sequence>
<gene>
    <name evidence="7" type="ORF">J1778_03770</name>
</gene>
<dbReference type="PANTHER" id="PTHR35891:SF2">
    <property type="entry name" value="THIOL:DISULFIDE INTERCHANGE PROTEIN DSBA"/>
    <property type="match status" value="1"/>
</dbReference>
<evidence type="ECO:0000259" key="6">
    <source>
        <dbReference type="Pfam" id="PF01323"/>
    </source>
</evidence>
<dbReference type="EMBL" id="JAFMOW010000051">
    <property type="protein sequence ID" value="MBU9854403.1"/>
    <property type="molecule type" value="Genomic_DNA"/>
</dbReference>
<reference evidence="7 8" key="1">
    <citation type="submission" date="2021-03" db="EMBL/GenBank/DDBJ databases">
        <title>Five novel Rahnella species.</title>
        <authorList>
            <person name="Brady C."/>
            <person name="Asselin J."/>
            <person name="Beer S."/>
            <person name="Bruberg M.B."/>
            <person name="Crampton B."/>
            <person name="Venter S."/>
            <person name="Arnold D."/>
            <person name="Denman S."/>
        </authorList>
    </citation>
    <scope>NUCLEOTIDE SEQUENCE [LARGE SCALE GENOMIC DNA]</scope>
    <source>
        <strain evidence="7 8">H11b</strain>
    </source>
</reference>
<comment type="similarity">
    <text evidence="4">Belongs to the thioredoxin family.</text>
</comment>
<evidence type="ECO:0000256" key="2">
    <source>
        <dbReference type="ARBA" id="ARBA00023157"/>
    </source>
</evidence>
<evidence type="ECO:0000256" key="1">
    <source>
        <dbReference type="ARBA" id="ARBA00022729"/>
    </source>
</evidence>
<organism evidence="7 8">
    <name type="scientific">Rahnella bonaserana</name>
    <dbReference type="NCBI Taxonomy" id="2816248"/>
    <lineage>
        <taxon>Bacteria</taxon>
        <taxon>Pseudomonadati</taxon>
        <taxon>Pseudomonadota</taxon>
        <taxon>Gammaproteobacteria</taxon>
        <taxon>Enterobacterales</taxon>
        <taxon>Yersiniaceae</taxon>
        <taxon>Rahnella</taxon>
    </lineage>
</organism>
<dbReference type="Proteomes" id="UP000734343">
    <property type="component" value="Unassembled WGS sequence"/>
</dbReference>
<keyword evidence="8" id="KW-1185">Reference proteome</keyword>
<protein>
    <recommendedName>
        <fullName evidence="4">Thiol:disulfide interchange protein</fullName>
    </recommendedName>
</protein>
<feature type="domain" description="DSBA-like thioredoxin" evidence="6">
    <location>
        <begin position="46"/>
        <end position="182"/>
    </location>
</feature>
<dbReference type="PANTHER" id="PTHR35891">
    <property type="entry name" value="THIOL:DISULFIDE INTERCHANGE PROTEIN DSBA"/>
    <property type="match status" value="1"/>
</dbReference>
<keyword evidence="2 4" id="KW-1015">Disulfide bond</keyword>
<feature type="chain" id="PRO_5045206524" description="Thiol:disulfide interchange protein" evidence="5">
    <location>
        <begin position="24"/>
        <end position="215"/>
    </location>
</feature>
<keyword evidence="4" id="KW-0574">Periplasm</keyword>
<comment type="subcellular location">
    <subcellularLocation>
        <location evidence="4">Periplasm</location>
    </subcellularLocation>
</comment>
<proteinExistence type="inferred from homology"/>
<name>A0ABS6LQK6_9GAMM</name>
<dbReference type="InterPro" id="IPR023205">
    <property type="entry name" value="DsbA/DsbL"/>
</dbReference>
<evidence type="ECO:0000256" key="3">
    <source>
        <dbReference type="ARBA" id="ARBA00023284"/>
    </source>
</evidence>
<accession>A0ABS6LQK6</accession>
<dbReference type="CDD" id="cd03019">
    <property type="entry name" value="DsbA_DsbA"/>
    <property type="match status" value="1"/>
</dbReference>
<evidence type="ECO:0000256" key="4">
    <source>
        <dbReference type="PIRNR" id="PIRNR001488"/>
    </source>
</evidence>
<dbReference type="RefSeq" id="WP_217172054.1">
    <property type="nucleotide sequence ID" value="NZ_JAFMOW010000051.1"/>
</dbReference>
<evidence type="ECO:0000313" key="7">
    <source>
        <dbReference type="EMBL" id="MBU9854403.1"/>
    </source>
</evidence>
<keyword evidence="1 5" id="KW-0732">Signal</keyword>
<evidence type="ECO:0000256" key="5">
    <source>
        <dbReference type="SAM" id="SignalP"/>
    </source>
</evidence>
<dbReference type="PIRSF" id="PIRSF001488">
    <property type="entry name" value="Tdi_protein"/>
    <property type="match status" value="1"/>
</dbReference>